<dbReference type="EMBL" id="BPQH01000019">
    <property type="protein sequence ID" value="GJD52394.1"/>
    <property type="molecule type" value="Genomic_DNA"/>
</dbReference>
<gene>
    <name evidence="1" type="ORF">OPKNFCMD_5159</name>
</gene>
<comment type="caution">
    <text evidence="1">The sequence shown here is derived from an EMBL/GenBank/DDBJ whole genome shotgun (WGS) entry which is preliminary data.</text>
</comment>
<accession>A0ABQ4R4K5</accession>
<protein>
    <submittedName>
        <fullName evidence="1">Uncharacterized protein</fullName>
    </submittedName>
</protein>
<dbReference type="Proteomes" id="UP001055167">
    <property type="component" value="Unassembled WGS sequence"/>
</dbReference>
<proteinExistence type="predicted"/>
<dbReference type="RefSeq" id="WP_128566319.1">
    <property type="nucleotide sequence ID" value="NZ_BPQH01000019.1"/>
</dbReference>
<sequence>MARRIIDWAGIEAAWREAPGSVREIARRFGVSHSAILRRARTGAWEARAGAAPRRPPAGAGTVAVAGGGLPARERVVGGHRAVVARGAVLTLQLLDELLAASAGIGEVEALIAAAAQDEAGRAALERAMSLPKRTAALRDLAAAARLWIVLERQAWGLDGKGQDGKAGDDPDLPDPAAALRLLDGEQRAQLRRIAEVLAVRPPGDPAGA</sequence>
<reference evidence="1" key="2">
    <citation type="submission" date="2021-08" db="EMBL/GenBank/DDBJ databases">
        <authorList>
            <person name="Tani A."/>
            <person name="Ola A."/>
            <person name="Ogura Y."/>
            <person name="Katsura K."/>
            <person name="Hayashi T."/>
        </authorList>
    </citation>
    <scope>NUCLEOTIDE SEQUENCE</scope>
    <source>
        <strain evidence="1">KCTC 52305</strain>
    </source>
</reference>
<name>A0ABQ4R4K5_9HYPH</name>
<reference evidence="1" key="1">
    <citation type="journal article" date="2021" name="Front. Microbiol.">
        <title>Comprehensive Comparative Genomics and Phenotyping of Methylobacterium Species.</title>
        <authorList>
            <person name="Alessa O."/>
            <person name="Ogura Y."/>
            <person name="Fujitani Y."/>
            <person name="Takami H."/>
            <person name="Hayashi T."/>
            <person name="Sahin N."/>
            <person name="Tani A."/>
        </authorList>
    </citation>
    <scope>NUCLEOTIDE SEQUENCE</scope>
    <source>
        <strain evidence="1">KCTC 52305</strain>
    </source>
</reference>
<evidence type="ECO:0000313" key="2">
    <source>
        <dbReference type="Proteomes" id="UP001055167"/>
    </source>
</evidence>
<evidence type="ECO:0000313" key="1">
    <source>
        <dbReference type="EMBL" id="GJD52394.1"/>
    </source>
</evidence>
<keyword evidence="2" id="KW-1185">Reference proteome</keyword>
<organism evidence="1 2">
    <name type="scientific">Methylobacterium crusticola</name>
    <dbReference type="NCBI Taxonomy" id="1697972"/>
    <lineage>
        <taxon>Bacteria</taxon>
        <taxon>Pseudomonadati</taxon>
        <taxon>Pseudomonadota</taxon>
        <taxon>Alphaproteobacteria</taxon>
        <taxon>Hyphomicrobiales</taxon>
        <taxon>Methylobacteriaceae</taxon>
        <taxon>Methylobacterium</taxon>
    </lineage>
</organism>